<gene>
    <name evidence="3" type="ORF">F443_00696</name>
</gene>
<feature type="region of interest" description="Disordered" evidence="1">
    <location>
        <begin position="42"/>
        <end position="64"/>
    </location>
</feature>
<evidence type="ECO:0008006" key="5">
    <source>
        <dbReference type="Google" id="ProtNLM"/>
    </source>
</evidence>
<dbReference type="EMBL" id="ANIZ01000120">
    <property type="protein sequence ID" value="ETI56932.1"/>
    <property type="molecule type" value="Genomic_DNA"/>
</dbReference>
<comment type="caution">
    <text evidence="3">The sequence shown here is derived from an EMBL/GenBank/DDBJ whole genome shotgun (WGS) entry which is preliminary data.</text>
</comment>
<evidence type="ECO:0000256" key="2">
    <source>
        <dbReference type="SAM" id="SignalP"/>
    </source>
</evidence>
<sequence>MAIAARAARRALAPVVLLVAVAEHCQVMVESLVVGSWNGADSDCHEHEQHERHTSGVTSNMADI</sequence>
<organism evidence="3 4">
    <name type="scientific">Phytophthora nicotianae P1569</name>
    <dbReference type="NCBI Taxonomy" id="1317065"/>
    <lineage>
        <taxon>Eukaryota</taxon>
        <taxon>Sar</taxon>
        <taxon>Stramenopiles</taxon>
        <taxon>Oomycota</taxon>
        <taxon>Peronosporomycetes</taxon>
        <taxon>Peronosporales</taxon>
        <taxon>Peronosporaceae</taxon>
        <taxon>Phytophthora</taxon>
    </lineage>
</organism>
<feature type="compositionally biased region" description="Basic and acidic residues" evidence="1">
    <location>
        <begin position="42"/>
        <end position="54"/>
    </location>
</feature>
<keyword evidence="4" id="KW-1185">Reference proteome</keyword>
<name>V9G2F2_PHYNI</name>
<reference evidence="3 4" key="1">
    <citation type="submission" date="2013-11" db="EMBL/GenBank/DDBJ databases">
        <title>The Genome Sequence of Phytophthora parasitica P1569.</title>
        <authorList>
            <consortium name="The Broad Institute Genomics Platform"/>
            <person name="Russ C."/>
            <person name="Tyler B."/>
            <person name="Panabieres F."/>
            <person name="Shan W."/>
            <person name="Tripathy S."/>
            <person name="Grunwald N."/>
            <person name="Machado M."/>
            <person name="Johnson C.S."/>
            <person name="Arredondo F."/>
            <person name="Hong C."/>
            <person name="Coffey M."/>
            <person name="Young S.K."/>
            <person name="Zeng Q."/>
            <person name="Gargeya S."/>
            <person name="Fitzgerald M."/>
            <person name="Abouelleil A."/>
            <person name="Alvarado L."/>
            <person name="Chapman S.B."/>
            <person name="Gainer-Dewar J."/>
            <person name="Goldberg J."/>
            <person name="Griggs A."/>
            <person name="Gujja S."/>
            <person name="Hansen M."/>
            <person name="Howarth C."/>
            <person name="Imamovic A."/>
            <person name="Ireland A."/>
            <person name="Larimer J."/>
            <person name="McCowan C."/>
            <person name="Murphy C."/>
            <person name="Pearson M."/>
            <person name="Poon T.W."/>
            <person name="Priest M."/>
            <person name="Roberts A."/>
            <person name="Saif S."/>
            <person name="Shea T."/>
            <person name="Sykes S."/>
            <person name="Wortman J."/>
            <person name="Nusbaum C."/>
            <person name="Birren B."/>
        </authorList>
    </citation>
    <scope>NUCLEOTIDE SEQUENCE [LARGE SCALE GENOMIC DNA]</scope>
    <source>
        <strain evidence="3 4">P1569</strain>
    </source>
</reference>
<feature type="signal peptide" evidence="2">
    <location>
        <begin position="1"/>
        <end position="22"/>
    </location>
</feature>
<evidence type="ECO:0000313" key="4">
    <source>
        <dbReference type="Proteomes" id="UP000018721"/>
    </source>
</evidence>
<feature type="compositionally biased region" description="Polar residues" evidence="1">
    <location>
        <begin position="55"/>
        <end position="64"/>
    </location>
</feature>
<dbReference type="AlphaFoldDB" id="V9G2F2"/>
<keyword evidence="2" id="KW-0732">Signal</keyword>
<protein>
    <recommendedName>
        <fullName evidence="5">Secreted protein</fullName>
    </recommendedName>
</protein>
<dbReference type="HOGENOM" id="CLU_2872502_0_0_1"/>
<evidence type="ECO:0000313" key="3">
    <source>
        <dbReference type="EMBL" id="ETI56932.1"/>
    </source>
</evidence>
<dbReference type="Proteomes" id="UP000018721">
    <property type="component" value="Unassembled WGS sequence"/>
</dbReference>
<evidence type="ECO:0000256" key="1">
    <source>
        <dbReference type="SAM" id="MobiDB-lite"/>
    </source>
</evidence>
<proteinExistence type="predicted"/>
<accession>V9G2F2</accession>
<feature type="chain" id="PRO_5004776097" description="Secreted protein" evidence="2">
    <location>
        <begin position="23"/>
        <end position="64"/>
    </location>
</feature>